<dbReference type="RefSeq" id="WP_249512293.1">
    <property type="nucleotide sequence ID" value="NZ_CP093365.1"/>
</dbReference>
<reference evidence="2 3" key="1">
    <citation type="journal article" date="2022" name="Int. J. Syst. Evol. Microbiol.">
        <title>Apilactobacillus apisilvae sp. nov., Nicolia spurrieriana gen. nov. sp. nov., Bombilactobacillus folatiphilus sp. nov. and Bombilactobacillus thymidiniphilus sp. nov., four new lactic acid bacterial isolates from stingless bees Tetragonula carbonaria and Austroplebeia australis.</title>
        <authorList>
            <person name="Oliphant S.A."/>
            <person name="Watson-Haigh N.S."/>
            <person name="Sumby K.M."/>
            <person name="Gardner J."/>
            <person name="Groom S."/>
            <person name="Jiranek V."/>
        </authorList>
    </citation>
    <scope>NUCLEOTIDE SEQUENCE [LARGE SCALE GENOMIC DNA]</scope>
    <source>
        <strain evidence="2 3">SG4_A1</strain>
    </source>
</reference>
<evidence type="ECO:0000256" key="1">
    <source>
        <dbReference type="SAM" id="Phobius"/>
    </source>
</evidence>
<dbReference type="EMBL" id="CP093365">
    <property type="protein sequence ID" value="UQS83066.1"/>
    <property type="molecule type" value="Genomic_DNA"/>
</dbReference>
<sequence length="228" mass="26825">MSKEEHIIHVIGRVNLQYYLVQYCEHYYLVDYSSPKRVSNYGPFALINRDRELFMYNVDDDQELFLKKAKPLYLKRPIGNMLFILLSLSCFIFARILAGYHGVYDHHVIHPTMFLMVFLCGLIIIMLAFGIYDLLKIDVSKYPKYVLELTDTTSVCTTVRQEAEILIAHFLFMKGLAIGRFSNNIELTIIYGLVYTYFIIFSRFIIFKISDHHRTRGTNLYKLLSIEE</sequence>
<evidence type="ECO:0000313" key="3">
    <source>
        <dbReference type="Proteomes" id="UP000831947"/>
    </source>
</evidence>
<keyword evidence="1" id="KW-1133">Transmembrane helix</keyword>
<accession>A0ABY4PBK8</accession>
<feature type="transmembrane region" description="Helical" evidence="1">
    <location>
        <begin position="188"/>
        <end position="206"/>
    </location>
</feature>
<keyword evidence="1" id="KW-0812">Transmembrane</keyword>
<name>A0ABY4PBK8_9LACO</name>
<gene>
    <name evidence="2" type="ORF">MOO47_04580</name>
</gene>
<keyword evidence="1" id="KW-0472">Membrane</keyword>
<feature type="transmembrane region" description="Helical" evidence="1">
    <location>
        <begin position="113"/>
        <end position="135"/>
    </location>
</feature>
<organism evidence="2 3">
    <name type="scientific">Bombilactobacillus thymidiniphilus</name>
    <dbReference type="NCBI Taxonomy" id="2923363"/>
    <lineage>
        <taxon>Bacteria</taxon>
        <taxon>Bacillati</taxon>
        <taxon>Bacillota</taxon>
        <taxon>Bacilli</taxon>
        <taxon>Lactobacillales</taxon>
        <taxon>Lactobacillaceae</taxon>
        <taxon>Bombilactobacillus</taxon>
    </lineage>
</organism>
<dbReference type="Proteomes" id="UP000831947">
    <property type="component" value="Chromosome"/>
</dbReference>
<feature type="transmembrane region" description="Helical" evidence="1">
    <location>
        <begin position="78"/>
        <end position="101"/>
    </location>
</feature>
<proteinExistence type="predicted"/>
<protein>
    <submittedName>
        <fullName evidence="2">Uncharacterized protein</fullName>
    </submittedName>
</protein>
<evidence type="ECO:0000313" key="2">
    <source>
        <dbReference type="EMBL" id="UQS83066.1"/>
    </source>
</evidence>
<keyword evidence="3" id="KW-1185">Reference proteome</keyword>